<organism evidence="1 2">
    <name type="scientific">Sessilibacter corallicola</name>
    <dbReference type="NCBI Taxonomy" id="2904075"/>
    <lineage>
        <taxon>Bacteria</taxon>
        <taxon>Pseudomonadati</taxon>
        <taxon>Pseudomonadota</taxon>
        <taxon>Gammaproteobacteria</taxon>
        <taxon>Cellvibrionales</taxon>
        <taxon>Cellvibrionaceae</taxon>
        <taxon>Sessilibacter</taxon>
    </lineage>
</organism>
<gene>
    <name evidence="1" type="ORF">NBRC116591_36790</name>
</gene>
<protein>
    <submittedName>
        <fullName evidence="1">Uncharacterized protein</fullName>
    </submittedName>
</protein>
<sequence length="64" mass="7209">MHPEEDEITLKSNALSLNDWYVKLEKVRNFHSAIAVVKKCTLLSDLLIGLILGIVCANAKERED</sequence>
<comment type="caution">
    <text evidence="1">The sequence shown here is derived from an EMBL/GenBank/DDBJ whole genome shotgun (WGS) entry which is preliminary data.</text>
</comment>
<accession>A0ABQ0ADY6</accession>
<evidence type="ECO:0000313" key="2">
    <source>
        <dbReference type="Proteomes" id="UP001465153"/>
    </source>
</evidence>
<dbReference type="Proteomes" id="UP001465153">
    <property type="component" value="Unassembled WGS sequence"/>
</dbReference>
<name>A0ABQ0ADY6_9GAMM</name>
<dbReference type="EMBL" id="BAABWN010000016">
    <property type="protein sequence ID" value="GAA6169867.1"/>
    <property type="molecule type" value="Genomic_DNA"/>
</dbReference>
<keyword evidence="2" id="KW-1185">Reference proteome</keyword>
<evidence type="ECO:0000313" key="1">
    <source>
        <dbReference type="EMBL" id="GAA6169867.1"/>
    </source>
</evidence>
<proteinExistence type="predicted"/>
<reference evidence="1 2" key="1">
    <citation type="submission" date="2024-04" db="EMBL/GenBank/DDBJ databases">
        <title>Draft genome sequence of Sessilibacter corallicola NBRC 116591.</title>
        <authorList>
            <person name="Miyakawa T."/>
            <person name="Kusuya Y."/>
            <person name="Miura T."/>
        </authorList>
    </citation>
    <scope>NUCLEOTIDE SEQUENCE [LARGE SCALE GENOMIC DNA]</scope>
    <source>
        <strain evidence="1 2">KU-00831-HH</strain>
    </source>
</reference>